<dbReference type="HAMAP" id="MF_00161">
    <property type="entry name" value="LspA"/>
    <property type="match status" value="1"/>
</dbReference>
<reference evidence="12 13" key="1">
    <citation type="submission" date="2024-12" db="EMBL/GenBank/DDBJ databases">
        <authorList>
            <person name="Hu S."/>
        </authorList>
    </citation>
    <scope>NUCLEOTIDE SEQUENCE [LARGE SCALE GENOMIC DNA]</scope>
    <source>
        <strain evidence="12 13">THG-T11</strain>
    </source>
</reference>
<dbReference type="Pfam" id="PF01252">
    <property type="entry name" value="Peptidase_A8"/>
    <property type="match status" value="1"/>
</dbReference>
<keyword evidence="8 9" id="KW-0472">Membrane</keyword>
<name>A0ABW9J9C2_9SPHI</name>
<dbReference type="PANTHER" id="PTHR33695:SF1">
    <property type="entry name" value="LIPOPROTEIN SIGNAL PEPTIDASE"/>
    <property type="match status" value="1"/>
</dbReference>
<evidence type="ECO:0000256" key="11">
    <source>
        <dbReference type="RuleBase" id="RU004181"/>
    </source>
</evidence>
<dbReference type="NCBIfam" id="TIGR00077">
    <property type="entry name" value="lspA"/>
    <property type="match status" value="1"/>
</dbReference>
<evidence type="ECO:0000256" key="8">
    <source>
        <dbReference type="ARBA" id="ARBA00023136"/>
    </source>
</evidence>
<keyword evidence="13" id="KW-1185">Reference proteome</keyword>
<evidence type="ECO:0000256" key="7">
    <source>
        <dbReference type="ARBA" id="ARBA00022989"/>
    </source>
</evidence>
<keyword evidence="2 9" id="KW-1003">Cell membrane</keyword>
<evidence type="ECO:0000256" key="3">
    <source>
        <dbReference type="ARBA" id="ARBA00022670"/>
    </source>
</evidence>
<gene>
    <name evidence="9 12" type="primary">lspA</name>
    <name evidence="12" type="ORF">E6A44_009405</name>
</gene>
<feature type="active site" evidence="9">
    <location>
        <position position="144"/>
    </location>
</feature>
<evidence type="ECO:0000313" key="13">
    <source>
        <dbReference type="Proteomes" id="UP001517247"/>
    </source>
</evidence>
<feature type="transmembrane region" description="Helical" evidence="9">
    <location>
        <begin position="69"/>
        <end position="90"/>
    </location>
</feature>
<dbReference type="EMBL" id="SSHJ02000006">
    <property type="protein sequence ID" value="MFN0255786.1"/>
    <property type="molecule type" value="Genomic_DNA"/>
</dbReference>
<keyword evidence="4 9" id="KW-0812">Transmembrane</keyword>
<dbReference type="EC" id="3.4.23.36" evidence="9"/>
<comment type="catalytic activity">
    <reaction evidence="9 10">
        <text>Release of signal peptides from bacterial membrane prolipoproteins. Hydrolyzes -Xaa-Yaa-Zaa-|-(S,diacylglyceryl)Cys-, in which Xaa is hydrophobic (preferably Leu), and Yaa (Ala or Ser) and Zaa (Gly or Ala) have small, neutral side chains.</text>
        <dbReference type="EC" id="3.4.23.36"/>
    </reaction>
</comment>
<keyword evidence="3 9" id="KW-0645">Protease</keyword>
<protein>
    <recommendedName>
        <fullName evidence="9">Lipoprotein signal peptidase</fullName>
        <ecNumber evidence="9">3.4.23.36</ecNumber>
    </recommendedName>
    <alternativeName>
        <fullName evidence="9">Prolipoprotein signal peptidase</fullName>
    </alternativeName>
    <alternativeName>
        <fullName evidence="9">Signal peptidase II</fullName>
        <shortName evidence="9">SPase II</shortName>
    </alternativeName>
</protein>
<feature type="active site" evidence="9">
    <location>
        <position position="126"/>
    </location>
</feature>
<feature type="transmembrane region" description="Helical" evidence="9">
    <location>
        <begin position="133"/>
        <end position="156"/>
    </location>
</feature>
<dbReference type="PRINTS" id="PR00781">
    <property type="entry name" value="LIPOSIGPTASE"/>
</dbReference>
<evidence type="ECO:0000256" key="9">
    <source>
        <dbReference type="HAMAP-Rule" id="MF_00161"/>
    </source>
</evidence>
<dbReference type="PANTHER" id="PTHR33695">
    <property type="entry name" value="LIPOPROTEIN SIGNAL PEPTIDASE"/>
    <property type="match status" value="1"/>
</dbReference>
<dbReference type="InterPro" id="IPR001872">
    <property type="entry name" value="Peptidase_A8"/>
</dbReference>
<keyword evidence="7 9" id="KW-1133">Transmembrane helix</keyword>
<evidence type="ECO:0000256" key="10">
    <source>
        <dbReference type="RuleBase" id="RU000594"/>
    </source>
</evidence>
<comment type="subcellular location">
    <subcellularLocation>
        <location evidence="9">Cell membrane</location>
        <topology evidence="9">Multi-pass membrane protein</topology>
    </subcellularLocation>
</comment>
<sequence>MIKSKSPLKFIFLLVIVALNLGCDQFSKVIARKNIEPYEQIEVIKDRFTLTLVENTGAFLSAGSNLPGFVRVTVLTVLPILVLGYGLWFLYSNKHLPRMMQIGICFLIGGGIGNIYDRIVYGSVTDFLHMDFVLFRTGIFNMADVSIMVGIGLLLLQNLMAAKIKKEQAEQEEVSA</sequence>
<evidence type="ECO:0000256" key="4">
    <source>
        <dbReference type="ARBA" id="ARBA00022692"/>
    </source>
</evidence>
<evidence type="ECO:0000256" key="5">
    <source>
        <dbReference type="ARBA" id="ARBA00022750"/>
    </source>
</evidence>
<organism evidence="12 13">
    <name type="scientific">Pedobacter ureilyticus</name>
    <dbReference type="NCBI Taxonomy" id="1393051"/>
    <lineage>
        <taxon>Bacteria</taxon>
        <taxon>Pseudomonadati</taxon>
        <taxon>Bacteroidota</taxon>
        <taxon>Sphingobacteriia</taxon>
        <taxon>Sphingobacteriales</taxon>
        <taxon>Sphingobacteriaceae</taxon>
        <taxon>Pedobacter</taxon>
    </lineage>
</organism>
<accession>A0ABW9J9C2</accession>
<evidence type="ECO:0000256" key="2">
    <source>
        <dbReference type="ARBA" id="ARBA00022475"/>
    </source>
</evidence>
<evidence type="ECO:0000256" key="1">
    <source>
        <dbReference type="ARBA" id="ARBA00006139"/>
    </source>
</evidence>
<evidence type="ECO:0000256" key="6">
    <source>
        <dbReference type="ARBA" id="ARBA00022801"/>
    </source>
</evidence>
<keyword evidence="6 9" id="KW-0378">Hydrolase</keyword>
<dbReference type="RefSeq" id="WP_138722910.1">
    <property type="nucleotide sequence ID" value="NZ_SSHJ02000006.1"/>
</dbReference>
<evidence type="ECO:0000313" key="12">
    <source>
        <dbReference type="EMBL" id="MFN0255786.1"/>
    </source>
</evidence>
<keyword evidence="5 9" id="KW-0064">Aspartyl protease</keyword>
<dbReference type="GO" id="GO:0004190">
    <property type="term" value="F:aspartic-type endopeptidase activity"/>
    <property type="evidence" value="ECO:0007669"/>
    <property type="project" value="UniProtKB-EC"/>
</dbReference>
<comment type="function">
    <text evidence="9 10">This protein specifically catalyzes the removal of signal peptides from prolipoproteins.</text>
</comment>
<feature type="transmembrane region" description="Helical" evidence="9">
    <location>
        <begin position="102"/>
        <end position="121"/>
    </location>
</feature>
<dbReference type="PROSITE" id="PS00855">
    <property type="entry name" value="SPASE_II"/>
    <property type="match status" value="1"/>
</dbReference>
<comment type="similarity">
    <text evidence="1 9 11">Belongs to the peptidase A8 family.</text>
</comment>
<proteinExistence type="inferred from homology"/>
<comment type="caution">
    <text evidence="12">The sequence shown here is derived from an EMBL/GenBank/DDBJ whole genome shotgun (WGS) entry which is preliminary data.</text>
</comment>
<comment type="pathway">
    <text evidence="9">Protein modification; lipoprotein biosynthesis (signal peptide cleavage).</text>
</comment>
<dbReference type="Proteomes" id="UP001517247">
    <property type="component" value="Unassembled WGS sequence"/>
</dbReference>
<comment type="caution">
    <text evidence="9">Lacks conserved residue(s) required for the propagation of feature annotation.</text>
</comment>